<keyword evidence="3" id="KW-0449">Lipoprotein</keyword>
<evidence type="ECO:0000256" key="2">
    <source>
        <dbReference type="SAM" id="Phobius"/>
    </source>
</evidence>
<organism evidence="3 4">
    <name type="scientific">Actinopolymorpha singaporensis</name>
    <dbReference type="NCBI Taxonomy" id="117157"/>
    <lineage>
        <taxon>Bacteria</taxon>
        <taxon>Bacillati</taxon>
        <taxon>Actinomycetota</taxon>
        <taxon>Actinomycetes</taxon>
        <taxon>Propionibacteriales</taxon>
        <taxon>Actinopolymorphaceae</taxon>
        <taxon>Actinopolymorpha</taxon>
    </lineage>
</organism>
<keyword evidence="2" id="KW-0812">Transmembrane</keyword>
<name>A0A1H1NJG5_9ACTN</name>
<dbReference type="STRING" id="117157.SAMN04489717_1263"/>
<feature type="compositionally biased region" description="Basic and acidic residues" evidence="1">
    <location>
        <begin position="114"/>
        <end position="127"/>
    </location>
</feature>
<keyword evidence="2" id="KW-0472">Membrane</keyword>
<feature type="transmembrane region" description="Helical" evidence="2">
    <location>
        <begin position="27"/>
        <end position="49"/>
    </location>
</feature>
<evidence type="ECO:0000313" key="4">
    <source>
        <dbReference type="Proteomes" id="UP000198983"/>
    </source>
</evidence>
<feature type="compositionally biased region" description="Basic residues" evidence="1">
    <location>
        <begin position="102"/>
        <end position="113"/>
    </location>
</feature>
<reference evidence="3 4" key="1">
    <citation type="submission" date="2016-10" db="EMBL/GenBank/DDBJ databases">
        <authorList>
            <person name="de Groot N.N."/>
        </authorList>
    </citation>
    <scope>NUCLEOTIDE SEQUENCE [LARGE SCALE GENOMIC DNA]</scope>
    <source>
        <strain evidence="3 4">DSM 22024</strain>
    </source>
</reference>
<sequence length="257" mass="26934">MQNDLSRSKGLLLSGLQKFSQSARRKIVVGVVAAALVVAGVAAGGLVLANRSEPTPATASVDKPIKATKSQAPKAAARGADRKPVPTATPKATPKATATKTAKPKPKPTKKAVKKAEKKVVRKVEKKVVKKTAKPTPKATKKAEKTVKKAAAPVWKVLETKSGPGTFFGDASEYQPLACGGNSRNITKGVALWKIPCGTMVRITSKQTGKSVIAPVADRGPAGWTGAVIDLLPDTWDALGVSRDQGRQEVTYEVLSK</sequence>
<gene>
    <name evidence="3" type="ORF">SAMN04489717_1263</name>
</gene>
<keyword evidence="3" id="KW-0378">Hydrolase</keyword>
<proteinExistence type="predicted"/>
<keyword evidence="4" id="KW-1185">Reference proteome</keyword>
<protein>
    <submittedName>
        <fullName evidence="3">Rare lipoprotein A, peptidoglycan hydrolase digesting naked glycans, contains C-terminal SPOR domain</fullName>
    </submittedName>
</protein>
<evidence type="ECO:0000313" key="3">
    <source>
        <dbReference type="EMBL" id="SDR99134.1"/>
    </source>
</evidence>
<feature type="region of interest" description="Disordered" evidence="1">
    <location>
        <begin position="52"/>
        <end position="145"/>
    </location>
</feature>
<feature type="compositionally biased region" description="Low complexity" evidence="1">
    <location>
        <begin position="85"/>
        <end position="101"/>
    </location>
</feature>
<dbReference type="GO" id="GO:0016787">
    <property type="term" value="F:hydrolase activity"/>
    <property type="evidence" value="ECO:0007669"/>
    <property type="project" value="UniProtKB-KW"/>
</dbReference>
<accession>A0A1H1NJG5</accession>
<dbReference type="EMBL" id="LT629732">
    <property type="protein sequence ID" value="SDR99134.1"/>
    <property type="molecule type" value="Genomic_DNA"/>
</dbReference>
<dbReference type="Gene3D" id="2.40.40.10">
    <property type="entry name" value="RlpA-like domain"/>
    <property type="match status" value="1"/>
</dbReference>
<dbReference type="Proteomes" id="UP000198983">
    <property type="component" value="Chromosome I"/>
</dbReference>
<dbReference type="CDD" id="cd22268">
    <property type="entry name" value="DPBB_RlpA-like"/>
    <property type="match status" value="1"/>
</dbReference>
<dbReference type="SUPFAM" id="SSF50685">
    <property type="entry name" value="Barwin-like endoglucanases"/>
    <property type="match status" value="1"/>
</dbReference>
<dbReference type="AlphaFoldDB" id="A0A1H1NJG5"/>
<keyword evidence="2" id="KW-1133">Transmembrane helix</keyword>
<dbReference type="InterPro" id="IPR036908">
    <property type="entry name" value="RlpA-like_sf"/>
</dbReference>
<evidence type="ECO:0000256" key="1">
    <source>
        <dbReference type="SAM" id="MobiDB-lite"/>
    </source>
</evidence>